<dbReference type="Proteomes" id="UP000198517">
    <property type="component" value="Unassembled WGS sequence"/>
</dbReference>
<proteinExistence type="predicted"/>
<keyword evidence="2" id="KW-1185">Reference proteome</keyword>
<dbReference type="EMBL" id="FNAS01000004">
    <property type="protein sequence ID" value="SDE18547.1"/>
    <property type="molecule type" value="Genomic_DNA"/>
</dbReference>
<dbReference type="STRING" id="1071918.SAMN05421544_104104"/>
<evidence type="ECO:0000313" key="2">
    <source>
        <dbReference type="Proteomes" id="UP000198517"/>
    </source>
</evidence>
<accession>A0A1G7AVC9</accession>
<evidence type="ECO:0000313" key="1">
    <source>
        <dbReference type="EMBL" id="SDE18547.1"/>
    </source>
</evidence>
<dbReference type="AlphaFoldDB" id="A0A1G7AVC9"/>
<gene>
    <name evidence="1" type="ORF">SAMN05421544_104104</name>
</gene>
<reference evidence="1 2" key="1">
    <citation type="submission" date="2016-10" db="EMBL/GenBank/DDBJ databases">
        <authorList>
            <person name="de Groot N.N."/>
        </authorList>
    </citation>
    <scope>NUCLEOTIDE SEQUENCE [LARGE SCALE GENOMIC DNA]</scope>
    <source>
        <strain evidence="1 2">DSM 24015</strain>
    </source>
</reference>
<protein>
    <submittedName>
        <fullName evidence="1">Uncharacterized protein</fullName>
    </submittedName>
</protein>
<name>A0A1G7AVC9_9FLAO</name>
<organism evidence="1 2">
    <name type="scientific">Riemerella columbipharyngis</name>
    <dbReference type="NCBI Taxonomy" id="1071918"/>
    <lineage>
        <taxon>Bacteria</taxon>
        <taxon>Pseudomonadati</taxon>
        <taxon>Bacteroidota</taxon>
        <taxon>Flavobacteriia</taxon>
        <taxon>Flavobacteriales</taxon>
        <taxon>Weeksellaceae</taxon>
        <taxon>Riemerella</taxon>
    </lineage>
</organism>
<sequence>MWFSLFIFNWGSGQVFSWKNPNLKKDSTLIDSLVAEKINKDFFTKDTLDFIKKQNKLYIDEAVLVKKNPAQMLSDLNAKGAIIRGVNFGNTQGSSVQSSMDLQIAGKVSKDVSVTASISDHNLPIQADGYTQTLDEFDKIFIRLNIKKNTIIKAGNIEPENHTGYFSKYQRRSMGLALDTKLGTENSTRLNLSAGVSRSEFHRIRFQGIEGSQGPYRLTGKNGETFITVISGSEQVFLDGVLMKRGKSQDYTINYNTGEITFTSFRPIYQQNFITVSYNYTNRNYTRYLFTGGVQRDFDKLKLGVSWFSESDNKFAPLSLDLSERDEEILAKAGSNPALMYAPSAAETNYDPNKILYRKVSHPNGDYYEFSTDSSLTLYQVAFTYFGENKGDYKIKQTTNNGQVFEYVGANNGDYSPLRKLPAPQKSQMISAHSVYEMDRGRVVTDFSLSNFDANTFSTLDNHQNIGYAGHILAEKTFSKNNWTATPKVEFRHISSRYHILDRINDVEFARNFNLSQEFNQRTQNQLVLGIDNHWAKQGNLSYQFNLLNERSSYRGVKNDFQFDWNTRRTSTTAYFSHLGTRSPLQHTRVKGGTEYRLLGAKGFWAAGGSMEYNAKHLDNLNTLETDSYSWKELFVQKKIGDSTRTKLLAKLYYRTNDSVQSRQLKKVNDILGLMAESQIIKTEKSTLNAQVHYRRFFIKDSLIKQRTEDFILGNILYSQQLFRNGMRLQAFYELGNGREILRDFQYIKVPAGQGFYKWTDYSGDGIQQIDEFEIAEYSDLAQYIRVYTNAIKYVPSNKNKLQLALFVNPAVIFNSENDFLKRWNFNLSIFSQNSYYKGKRTLVLSPFERNASQILKNQNILGSIQFSNNEKSGWNGSYQFINNNNIINANQSNEVQKMTSNTLTIGYWFSRQFRIDWENRYQNSAHFSEVFKTRDYKIRQAETKPKLIYSPTDAIQVEFSSSYKVKNRLEASDFLKAYNITGSLQWSFSRTVIRGMFSFINNDFSGNSNSIVGNVMLDGLKPGKNKVWTLYFQQPLTRLIQMNLNYEGRNSGDRTIHIGSVQVSANF</sequence>